<comment type="caution">
    <text evidence="1">The sequence shown here is derived from an EMBL/GenBank/DDBJ whole genome shotgun (WGS) entry which is preliminary data.</text>
</comment>
<sequence length="80" mass="8901">MKPHIKPLNKTTHPTTVVNHETEAKVAAENRKGGVGGIVATDFLRLCCSVLDRLRRETSLEASSSLIIYLTFAYINDFKL</sequence>
<organism evidence="1 2">
    <name type="scientific">Tagetes erecta</name>
    <name type="common">African marigold</name>
    <dbReference type="NCBI Taxonomy" id="13708"/>
    <lineage>
        <taxon>Eukaryota</taxon>
        <taxon>Viridiplantae</taxon>
        <taxon>Streptophyta</taxon>
        <taxon>Embryophyta</taxon>
        <taxon>Tracheophyta</taxon>
        <taxon>Spermatophyta</taxon>
        <taxon>Magnoliopsida</taxon>
        <taxon>eudicotyledons</taxon>
        <taxon>Gunneridae</taxon>
        <taxon>Pentapetalae</taxon>
        <taxon>asterids</taxon>
        <taxon>campanulids</taxon>
        <taxon>Asterales</taxon>
        <taxon>Asteraceae</taxon>
        <taxon>Asteroideae</taxon>
        <taxon>Heliantheae alliance</taxon>
        <taxon>Tageteae</taxon>
        <taxon>Tagetes</taxon>
    </lineage>
</organism>
<evidence type="ECO:0000313" key="2">
    <source>
        <dbReference type="Proteomes" id="UP001229421"/>
    </source>
</evidence>
<dbReference type="Proteomes" id="UP001229421">
    <property type="component" value="Unassembled WGS sequence"/>
</dbReference>
<protein>
    <submittedName>
        <fullName evidence="1">Uncharacterized protein</fullName>
    </submittedName>
</protein>
<reference evidence="1" key="1">
    <citation type="journal article" date="2023" name="bioRxiv">
        <title>Improved chromosome-level genome assembly for marigold (Tagetes erecta).</title>
        <authorList>
            <person name="Jiang F."/>
            <person name="Yuan L."/>
            <person name="Wang S."/>
            <person name="Wang H."/>
            <person name="Xu D."/>
            <person name="Wang A."/>
            <person name="Fan W."/>
        </authorList>
    </citation>
    <scope>NUCLEOTIDE SEQUENCE</scope>
    <source>
        <strain evidence="1">WSJ</strain>
        <tissue evidence="1">Leaf</tissue>
    </source>
</reference>
<proteinExistence type="predicted"/>
<gene>
    <name evidence="1" type="ORF">QVD17_18931</name>
</gene>
<name>A0AAD8KQ22_TARER</name>
<evidence type="ECO:0000313" key="1">
    <source>
        <dbReference type="EMBL" id="KAK1423625.1"/>
    </source>
</evidence>
<dbReference type="AlphaFoldDB" id="A0AAD8KQ22"/>
<accession>A0AAD8KQ22</accession>
<dbReference type="EMBL" id="JAUHHV010000005">
    <property type="protein sequence ID" value="KAK1423625.1"/>
    <property type="molecule type" value="Genomic_DNA"/>
</dbReference>
<keyword evidence="2" id="KW-1185">Reference proteome</keyword>